<dbReference type="GO" id="GO:0003987">
    <property type="term" value="F:acetate-CoA ligase activity"/>
    <property type="evidence" value="ECO:0007669"/>
    <property type="project" value="UniProtKB-EC"/>
</dbReference>
<dbReference type="Pfam" id="PF16177">
    <property type="entry name" value="ACAS_N"/>
    <property type="match status" value="1"/>
</dbReference>
<dbReference type="InterPro" id="IPR045851">
    <property type="entry name" value="AMP-bd_C_sf"/>
</dbReference>
<comment type="caution">
    <text evidence="10">The sequence shown here is derived from an EMBL/GenBank/DDBJ whole genome shotgun (WGS) entry which is preliminary data.</text>
</comment>
<evidence type="ECO:0000256" key="6">
    <source>
        <dbReference type="HAMAP-Rule" id="MF_01123"/>
    </source>
</evidence>
<keyword evidence="5 6" id="KW-0007">Acetylation</keyword>
<dbReference type="EMBL" id="JBHRYC010000086">
    <property type="protein sequence ID" value="MFC3639268.1"/>
    <property type="molecule type" value="Genomic_DNA"/>
</dbReference>
<comment type="cofactor">
    <cofactor evidence="6">
        <name>Mg(2+)</name>
        <dbReference type="ChEBI" id="CHEBI:18420"/>
    </cofactor>
</comment>
<dbReference type="SUPFAM" id="SSF56801">
    <property type="entry name" value="Acetyl-CoA synthetase-like"/>
    <property type="match status" value="1"/>
</dbReference>
<dbReference type="RefSeq" id="WP_191318592.1">
    <property type="nucleotide sequence ID" value="NZ_BNCG01000003.1"/>
</dbReference>
<dbReference type="CDD" id="cd05966">
    <property type="entry name" value="ACS"/>
    <property type="match status" value="1"/>
</dbReference>
<dbReference type="InterPro" id="IPR032387">
    <property type="entry name" value="ACAS_N"/>
</dbReference>
<dbReference type="NCBIfam" id="TIGR02188">
    <property type="entry name" value="Ac_CoA_lig_AcsA"/>
    <property type="match status" value="1"/>
</dbReference>
<name>A0ABV7ULS9_9HYPH</name>
<feature type="binding site" evidence="6">
    <location>
        <position position="588"/>
    </location>
    <ligand>
        <name>CoA</name>
        <dbReference type="ChEBI" id="CHEBI:57287"/>
    </ligand>
</feature>
<dbReference type="InterPro" id="IPR025110">
    <property type="entry name" value="AMP-bd_C"/>
</dbReference>
<comment type="PTM">
    <text evidence="6">Acetylated. Deacetylation by the SIR2-homolog deacetylase activates the enzyme.</text>
</comment>
<feature type="binding site" evidence="6">
    <location>
        <position position="315"/>
    </location>
    <ligand>
        <name>CoA</name>
        <dbReference type="ChEBI" id="CHEBI:57287"/>
    </ligand>
</feature>
<dbReference type="InterPro" id="IPR000873">
    <property type="entry name" value="AMP-dep_synth/lig_dom"/>
</dbReference>
<feature type="modified residue" description="N6-acetyllysine" evidence="6">
    <location>
        <position position="613"/>
    </location>
</feature>
<keyword evidence="6" id="KW-0479">Metal-binding</keyword>
<evidence type="ECO:0000259" key="8">
    <source>
        <dbReference type="Pfam" id="PF13193"/>
    </source>
</evidence>
<protein>
    <recommendedName>
        <fullName evidence="6">Acetyl-coenzyme A synthetase</fullName>
        <shortName evidence="6">AcCoA synthetase</shortName>
        <shortName evidence="6">Acs</shortName>
        <ecNumber evidence="6">6.2.1.1</ecNumber>
    </recommendedName>
    <alternativeName>
        <fullName evidence="6">Acetate--CoA ligase</fullName>
    </alternativeName>
    <alternativeName>
        <fullName evidence="6">Acyl-activating enzyme</fullName>
    </alternativeName>
</protein>
<feature type="domain" description="AMP-dependent synthetase/ligase" evidence="7">
    <location>
        <begin position="86"/>
        <end position="472"/>
    </location>
</feature>
<feature type="binding site" evidence="6">
    <location>
        <position position="546"/>
    </location>
    <ligand>
        <name>Mg(2+)</name>
        <dbReference type="ChEBI" id="CHEBI:18420"/>
    </ligand>
</feature>
<dbReference type="Proteomes" id="UP001595704">
    <property type="component" value="Unassembled WGS sequence"/>
</dbReference>
<dbReference type="Pfam" id="PF00501">
    <property type="entry name" value="AMP-binding"/>
    <property type="match status" value="1"/>
</dbReference>
<dbReference type="Gene3D" id="3.30.300.30">
    <property type="match status" value="1"/>
</dbReference>
<feature type="binding site" evidence="6">
    <location>
        <position position="530"/>
    </location>
    <ligand>
        <name>ATP</name>
        <dbReference type="ChEBI" id="CHEBI:30616"/>
    </ligand>
</feature>
<feature type="binding site" evidence="6">
    <location>
        <begin position="415"/>
        <end position="420"/>
    </location>
    <ligand>
        <name>ATP</name>
        <dbReference type="ChEBI" id="CHEBI:30616"/>
    </ligand>
</feature>
<feature type="domain" description="AMP-binding enzyme C-terminal" evidence="8">
    <location>
        <begin position="535"/>
        <end position="613"/>
    </location>
</feature>
<evidence type="ECO:0000313" key="11">
    <source>
        <dbReference type="Proteomes" id="UP001595704"/>
    </source>
</evidence>
<feature type="binding site" evidence="6">
    <location>
        <position position="339"/>
    </location>
    <ligand>
        <name>CoA</name>
        <dbReference type="ChEBI" id="CHEBI:57287"/>
    </ligand>
</feature>
<dbReference type="NCBIfam" id="NF001208">
    <property type="entry name" value="PRK00174.1"/>
    <property type="match status" value="1"/>
</dbReference>
<comment type="catalytic activity">
    <reaction evidence="6">
        <text>acetate + ATP + CoA = acetyl-CoA + AMP + diphosphate</text>
        <dbReference type="Rhea" id="RHEA:23176"/>
        <dbReference type="ChEBI" id="CHEBI:30089"/>
        <dbReference type="ChEBI" id="CHEBI:30616"/>
        <dbReference type="ChEBI" id="CHEBI:33019"/>
        <dbReference type="ChEBI" id="CHEBI:57287"/>
        <dbReference type="ChEBI" id="CHEBI:57288"/>
        <dbReference type="ChEBI" id="CHEBI:456215"/>
        <dbReference type="EC" id="6.2.1.1"/>
    </reaction>
</comment>
<feature type="binding site" evidence="6">
    <location>
        <position position="543"/>
    </location>
    <ligand>
        <name>Mg(2+)</name>
        <dbReference type="ChEBI" id="CHEBI:18420"/>
    </ligand>
</feature>
<evidence type="ECO:0000256" key="1">
    <source>
        <dbReference type="ARBA" id="ARBA00006432"/>
    </source>
</evidence>
<dbReference type="InterPro" id="IPR011904">
    <property type="entry name" value="Ac_CoA_lig"/>
</dbReference>
<feature type="binding site" evidence="6">
    <location>
        <position position="504"/>
    </location>
    <ligand>
        <name>ATP</name>
        <dbReference type="ChEBI" id="CHEBI:30616"/>
    </ligand>
</feature>
<keyword evidence="2 6" id="KW-0436">Ligase</keyword>
<dbReference type="Pfam" id="PF13193">
    <property type="entry name" value="AMP-binding_C"/>
    <property type="match status" value="1"/>
</dbReference>
<reference evidence="11" key="1">
    <citation type="journal article" date="2019" name="Int. J. Syst. Evol. Microbiol.">
        <title>The Global Catalogue of Microorganisms (GCM) 10K type strain sequencing project: providing services to taxonomists for standard genome sequencing and annotation.</title>
        <authorList>
            <consortium name="The Broad Institute Genomics Platform"/>
            <consortium name="The Broad Institute Genome Sequencing Center for Infectious Disease"/>
            <person name="Wu L."/>
            <person name="Ma J."/>
        </authorList>
    </citation>
    <scope>NUCLEOTIDE SEQUENCE [LARGE SCALE GENOMIC DNA]</scope>
    <source>
        <strain evidence="11">KCTC 42282</strain>
    </source>
</reference>
<gene>
    <name evidence="10" type="primary">acs</name>
    <name evidence="6" type="synonym">acsA</name>
    <name evidence="10" type="ORF">ACFONL_18145</name>
</gene>
<evidence type="ECO:0000313" key="10">
    <source>
        <dbReference type="EMBL" id="MFC3639268.1"/>
    </source>
</evidence>
<evidence type="ECO:0000259" key="9">
    <source>
        <dbReference type="Pfam" id="PF16177"/>
    </source>
</evidence>
<evidence type="ECO:0000256" key="5">
    <source>
        <dbReference type="ARBA" id="ARBA00022990"/>
    </source>
</evidence>
<dbReference type="PANTHER" id="PTHR24095:SF14">
    <property type="entry name" value="ACETYL-COENZYME A SYNTHETASE 1"/>
    <property type="match status" value="1"/>
</dbReference>
<dbReference type="EC" id="6.2.1.1" evidence="6"/>
<dbReference type="PANTHER" id="PTHR24095">
    <property type="entry name" value="ACETYL-COENZYME A SYNTHETASE"/>
    <property type="match status" value="1"/>
</dbReference>
<comment type="similarity">
    <text evidence="1 6">Belongs to the ATP-dependent AMP-binding enzyme family.</text>
</comment>
<evidence type="ECO:0000259" key="7">
    <source>
        <dbReference type="Pfam" id="PF00501"/>
    </source>
</evidence>
<dbReference type="HAMAP" id="MF_01123">
    <property type="entry name" value="Ac_CoA_synth"/>
    <property type="match status" value="1"/>
</dbReference>
<dbReference type="PROSITE" id="PS00455">
    <property type="entry name" value="AMP_BINDING"/>
    <property type="match status" value="1"/>
</dbReference>
<keyword evidence="11" id="KW-1185">Reference proteome</keyword>
<evidence type="ECO:0000256" key="3">
    <source>
        <dbReference type="ARBA" id="ARBA00022741"/>
    </source>
</evidence>
<keyword evidence="3 6" id="KW-0547">Nucleotide-binding</keyword>
<evidence type="ECO:0000256" key="4">
    <source>
        <dbReference type="ARBA" id="ARBA00022840"/>
    </source>
</evidence>
<dbReference type="Gene3D" id="3.40.50.12780">
    <property type="entry name" value="N-terminal domain of ligase-like"/>
    <property type="match status" value="1"/>
</dbReference>
<feature type="domain" description="Acetyl-coenzyme A synthetase N-terminal" evidence="9">
    <location>
        <begin position="28"/>
        <end position="84"/>
    </location>
</feature>
<dbReference type="InterPro" id="IPR020845">
    <property type="entry name" value="AMP-binding_CS"/>
</dbReference>
<organism evidence="10 11">
    <name type="scientific">Camelimonas fluminis</name>
    <dbReference type="NCBI Taxonomy" id="1576911"/>
    <lineage>
        <taxon>Bacteria</taxon>
        <taxon>Pseudomonadati</taxon>
        <taxon>Pseudomonadota</taxon>
        <taxon>Alphaproteobacteria</taxon>
        <taxon>Hyphomicrobiales</taxon>
        <taxon>Chelatococcaceae</taxon>
        <taxon>Camelimonas</taxon>
    </lineage>
</organism>
<comment type="function">
    <text evidence="6">Catalyzes the conversion of acetate into acetyl-CoA (AcCoA), an essential intermediate at the junction of anabolic and catabolic pathways. AcsA undergoes a two-step reaction. In the first half reaction, AcsA combines acetate with ATP to form acetyl-adenylate (AcAMP) intermediate. In the second half reaction, it can then transfer the acetyl group from AcAMP to the sulfhydryl group of CoA, forming the product AcCoA.</text>
</comment>
<feature type="binding site" evidence="6">
    <location>
        <position position="541"/>
    </location>
    <ligand>
        <name>Mg(2+)</name>
        <dbReference type="ChEBI" id="CHEBI:18420"/>
    </ligand>
</feature>
<keyword evidence="4 6" id="KW-0067">ATP-binding</keyword>
<feature type="binding site" evidence="6">
    <location>
        <begin position="194"/>
        <end position="197"/>
    </location>
    <ligand>
        <name>CoA</name>
        <dbReference type="ChEBI" id="CHEBI:57287"/>
    </ligand>
</feature>
<keyword evidence="6" id="KW-0460">Magnesium</keyword>
<sequence length="654" mass="72256">MTDLSHGKTYPPSPEWQARAWVNPQTSQEMYDASVADPELFWDEHGQRIDWFKPYTRVKNTSFAPGAVSIRWYEDGVTNAAYNCIDRHLETRGDQVAIIWEGDDPSESKHITYQELHDEVCRFANVLRNRNVSKGDRVTIYMPMIPEAAYAMLACARLGAVHSVVFGGFSPDSLAGRIEDCGSRVVITADEGLRGGRKVALKANVDAAIDRLPPGVDVDHVIVVRRTGANVAMDPLRDVWYDAAREMVTAECPCAHVDAEHPLFILYTSGSTGKPKGVLHTTAGYLVYTSITHKYVFDYHDGDIYWCTADVGWVTGHSYILYGPLTNGATTLMFEGVPNYPDMSRFWQVIDKHKVNTFYTAPTALRSLMQAGDAPVKATSRASLRLLGSVGEPINPEAWEWYHRVVGDNRCPIVDTWWQTETGGVLISPLPGATTLKPGSATLPLFGVRPELVDADGKVLEGAAEGNLVIADSWPGQMRTVYGDHQRFMDTYFATYPGKYFSGDGCRRDADGYYWITGRVDDVINVSGHRMGTAEVESALVAHASVSEAAVVGYPHDIKGQGIYAYVTLMSGVEPTETLRKELVGWVRQEIGPIATPDLIQFAPNLPKTRSGKIMRRILRKIAEDDFGALGDTSTLSDPAVVDELVNNRQNKRG</sequence>
<feature type="binding site" evidence="6">
    <location>
        <position position="519"/>
    </location>
    <ligand>
        <name>ATP</name>
        <dbReference type="ChEBI" id="CHEBI:30616"/>
    </ligand>
</feature>
<proteinExistence type="inferred from homology"/>
<evidence type="ECO:0000256" key="2">
    <source>
        <dbReference type="ARBA" id="ARBA00022598"/>
    </source>
</evidence>
<feature type="binding site" evidence="6">
    <location>
        <position position="527"/>
    </location>
    <ligand>
        <name>CoA</name>
        <dbReference type="ChEBI" id="CHEBI:57287"/>
    </ligand>
</feature>
<dbReference type="InterPro" id="IPR042099">
    <property type="entry name" value="ANL_N_sf"/>
</dbReference>
<feature type="binding site" evidence="6">
    <location>
        <begin position="391"/>
        <end position="393"/>
    </location>
    <ligand>
        <name>ATP</name>
        <dbReference type="ChEBI" id="CHEBI:30616"/>
    </ligand>
</feature>
<accession>A0ABV7ULS9</accession>